<sequence length="144" mass="16101">MLPPVPPEPIVALQLSIKVPLSPPNDLQSMSSMPIFGGEPSKITQLSLKVSSIYDFARQESIVETTTQIIRYTIHSRSRIINTPQQLIINVIDIEQPQPKEQLSPETINISSNSDGEEGVHEDVSEIGLFEKKEQNKKQPCLRD</sequence>
<proteinExistence type="predicted"/>
<organism evidence="2 3">
    <name type="scientific">Stylosanthes scabra</name>
    <dbReference type="NCBI Taxonomy" id="79078"/>
    <lineage>
        <taxon>Eukaryota</taxon>
        <taxon>Viridiplantae</taxon>
        <taxon>Streptophyta</taxon>
        <taxon>Embryophyta</taxon>
        <taxon>Tracheophyta</taxon>
        <taxon>Spermatophyta</taxon>
        <taxon>Magnoliopsida</taxon>
        <taxon>eudicotyledons</taxon>
        <taxon>Gunneridae</taxon>
        <taxon>Pentapetalae</taxon>
        <taxon>rosids</taxon>
        <taxon>fabids</taxon>
        <taxon>Fabales</taxon>
        <taxon>Fabaceae</taxon>
        <taxon>Papilionoideae</taxon>
        <taxon>50 kb inversion clade</taxon>
        <taxon>dalbergioids sensu lato</taxon>
        <taxon>Dalbergieae</taxon>
        <taxon>Pterocarpus clade</taxon>
        <taxon>Stylosanthes</taxon>
    </lineage>
</organism>
<dbReference type="EMBL" id="JASCZI010061246">
    <property type="protein sequence ID" value="MED6138158.1"/>
    <property type="molecule type" value="Genomic_DNA"/>
</dbReference>
<keyword evidence="3" id="KW-1185">Reference proteome</keyword>
<accession>A0ABU6SQU7</accession>
<reference evidence="2 3" key="1">
    <citation type="journal article" date="2023" name="Plants (Basel)">
        <title>Bridging the Gap: Combining Genomics and Transcriptomics Approaches to Understand Stylosanthes scabra, an Orphan Legume from the Brazilian Caatinga.</title>
        <authorList>
            <person name="Ferreira-Neto J.R.C."/>
            <person name="da Silva M.D."/>
            <person name="Binneck E."/>
            <person name="de Melo N.F."/>
            <person name="da Silva R.H."/>
            <person name="de Melo A.L.T.M."/>
            <person name="Pandolfi V."/>
            <person name="Bustamante F.O."/>
            <person name="Brasileiro-Vidal A.C."/>
            <person name="Benko-Iseppon A.M."/>
        </authorList>
    </citation>
    <scope>NUCLEOTIDE SEQUENCE [LARGE SCALE GENOMIC DNA]</scope>
    <source>
        <tissue evidence="2">Leaves</tissue>
    </source>
</reference>
<evidence type="ECO:0000313" key="2">
    <source>
        <dbReference type="EMBL" id="MED6138158.1"/>
    </source>
</evidence>
<gene>
    <name evidence="2" type="ORF">PIB30_071630</name>
</gene>
<evidence type="ECO:0000256" key="1">
    <source>
        <dbReference type="SAM" id="MobiDB-lite"/>
    </source>
</evidence>
<feature type="compositionally biased region" description="Polar residues" evidence="1">
    <location>
        <begin position="100"/>
        <end position="114"/>
    </location>
</feature>
<feature type="compositionally biased region" description="Basic and acidic residues" evidence="1">
    <location>
        <begin position="118"/>
        <end position="129"/>
    </location>
</feature>
<comment type="caution">
    <text evidence="2">The sequence shown here is derived from an EMBL/GenBank/DDBJ whole genome shotgun (WGS) entry which is preliminary data.</text>
</comment>
<dbReference type="Proteomes" id="UP001341840">
    <property type="component" value="Unassembled WGS sequence"/>
</dbReference>
<evidence type="ECO:0000313" key="3">
    <source>
        <dbReference type="Proteomes" id="UP001341840"/>
    </source>
</evidence>
<protein>
    <submittedName>
        <fullName evidence="2">Uncharacterized protein</fullName>
    </submittedName>
</protein>
<name>A0ABU6SQU7_9FABA</name>
<feature type="region of interest" description="Disordered" evidence="1">
    <location>
        <begin position="100"/>
        <end position="129"/>
    </location>
</feature>